<gene>
    <name evidence="2" type="ORF">DSO08_02380</name>
</gene>
<dbReference type="InterPro" id="IPR042106">
    <property type="entry name" value="Nuo/plastoQ_OxRdtase_6_NuoJ"/>
</dbReference>
<evidence type="ECO:0000313" key="2">
    <source>
        <dbReference type="EMBL" id="TDA39358.1"/>
    </source>
</evidence>
<dbReference type="Pfam" id="PF00499">
    <property type="entry name" value="Oxidored_q3"/>
    <property type="match status" value="1"/>
</dbReference>
<dbReference type="PANTHER" id="PTHR33269:SF17">
    <property type="entry name" value="NADH-UBIQUINONE OXIDOREDUCTASE CHAIN 6"/>
    <property type="match status" value="1"/>
</dbReference>
<keyword evidence="1" id="KW-1133">Transmembrane helix</keyword>
<feature type="transmembrane region" description="Helical" evidence="1">
    <location>
        <begin position="70"/>
        <end position="94"/>
    </location>
</feature>
<protein>
    <recommendedName>
        <fullName evidence="4">NADH-quinone oxidoreductase subunit J</fullName>
    </recommendedName>
</protein>
<proteinExistence type="predicted"/>
<dbReference type="Proteomes" id="UP000315399">
    <property type="component" value="Unassembled WGS sequence"/>
</dbReference>
<sequence length="99" mass="10815">MVDISFLSTVRGAIDTSTLEVSQLLLMVLTIILAIGTLEIKKLLYAVLSFCGMCVSIGALYWLLDAHYIAVYQLLVYAGGIVTLFIAALTLTTLKEEKK</sequence>
<keyword evidence="1" id="KW-0812">Transmembrane</keyword>
<reference evidence="2 3" key="1">
    <citation type="journal article" date="2019" name="Nat. Microbiol.">
        <title>Expanding anaerobic alkane metabolism in the domain of Archaea.</title>
        <authorList>
            <person name="Wang Y."/>
            <person name="Wegener G."/>
            <person name="Hou J."/>
            <person name="Wang F."/>
            <person name="Xiao X."/>
        </authorList>
    </citation>
    <scope>NUCLEOTIDE SEQUENCE [LARGE SCALE GENOMIC DNA]</scope>
    <source>
        <strain evidence="2">WYZ-LMO10</strain>
    </source>
</reference>
<evidence type="ECO:0008006" key="4">
    <source>
        <dbReference type="Google" id="ProtNLM"/>
    </source>
</evidence>
<dbReference type="AlphaFoldDB" id="A0A523BEJ9"/>
<name>A0A523BEJ9_9CREN</name>
<feature type="transmembrane region" description="Helical" evidence="1">
    <location>
        <begin position="43"/>
        <end position="64"/>
    </location>
</feature>
<dbReference type="GO" id="GO:0008137">
    <property type="term" value="F:NADH dehydrogenase (ubiquinone) activity"/>
    <property type="evidence" value="ECO:0007669"/>
    <property type="project" value="InterPro"/>
</dbReference>
<dbReference type="EMBL" id="QNVH01000015">
    <property type="protein sequence ID" value="TDA39358.1"/>
    <property type="molecule type" value="Genomic_DNA"/>
</dbReference>
<accession>A0A523BEJ9</accession>
<comment type="caution">
    <text evidence="2">The sequence shown here is derived from an EMBL/GenBank/DDBJ whole genome shotgun (WGS) entry which is preliminary data.</text>
</comment>
<evidence type="ECO:0000313" key="3">
    <source>
        <dbReference type="Proteomes" id="UP000315399"/>
    </source>
</evidence>
<dbReference type="InterPro" id="IPR001457">
    <property type="entry name" value="NADH_UbQ/plastoQ_OxRdtase_su6"/>
</dbReference>
<dbReference type="PANTHER" id="PTHR33269">
    <property type="entry name" value="NADH-UBIQUINONE OXIDOREDUCTASE CHAIN 6"/>
    <property type="match status" value="1"/>
</dbReference>
<keyword evidence="1" id="KW-0472">Membrane</keyword>
<evidence type="ECO:0000256" key="1">
    <source>
        <dbReference type="SAM" id="Phobius"/>
    </source>
</evidence>
<feature type="transmembrane region" description="Helical" evidence="1">
    <location>
        <begin position="20"/>
        <end position="38"/>
    </location>
</feature>
<dbReference type="Gene3D" id="1.20.120.1200">
    <property type="entry name" value="NADH-ubiquinone/plastoquinone oxidoreductase chain 6, subunit NuoJ"/>
    <property type="match status" value="1"/>
</dbReference>
<organism evidence="2 3">
    <name type="scientific">Thermoproteota archaeon</name>
    <dbReference type="NCBI Taxonomy" id="2056631"/>
    <lineage>
        <taxon>Archaea</taxon>
        <taxon>Thermoproteota</taxon>
    </lineage>
</organism>